<dbReference type="AlphaFoldDB" id="M9RV22"/>
<feature type="domain" description="ABC transmembrane type-1" evidence="8">
    <location>
        <begin position="130"/>
        <end position="310"/>
    </location>
</feature>
<evidence type="ECO:0000259" key="8">
    <source>
        <dbReference type="PROSITE" id="PS50928"/>
    </source>
</evidence>
<dbReference type="HOGENOM" id="CLU_023562_0_3_5"/>
<feature type="transmembrane region" description="Helical" evidence="7">
    <location>
        <begin position="451"/>
        <end position="473"/>
    </location>
</feature>
<accession>M9RV22</accession>
<dbReference type="Proteomes" id="UP000004688">
    <property type="component" value="Chromosome"/>
</dbReference>
<evidence type="ECO:0000256" key="7">
    <source>
        <dbReference type="RuleBase" id="RU363032"/>
    </source>
</evidence>
<feature type="transmembrane region" description="Helical" evidence="7">
    <location>
        <begin position="134"/>
        <end position="156"/>
    </location>
</feature>
<dbReference type="PANTHER" id="PTHR47737:SF1">
    <property type="entry name" value="GLYCINE BETAINE_PROLINE BETAINE TRANSPORT SYSTEM PERMEASE PROTEIN PROW"/>
    <property type="match status" value="1"/>
</dbReference>
<name>M9RV22_9RHOB</name>
<gene>
    <name evidence="9" type="ORF">OA238_c45040</name>
</gene>
<dbReference type="PANTHER" id="PTHR47737">
    <property type="entry name" value="GLYCINE BETAINE/PROLINE BETAINE TRANSPORT SYSTEM PERMEASE PROTEIN PROW"/>
    <property type="match status" value="1"/>
</dbReference>
<dbReference type="EMBL" id="CP003742">
    <property type="protein sequence ID" value="AGI74376.1"/>
    <property type="molecule type" value="Genomic_DNA"/>
</dbReference>
<sequence>MTRVSQSFFSSCAKAWPWLLILGLSAFLITQRAAFPQIIAYPDAWTLPIADVINIGMDAIVLHLRDAMRVVSSGLNVLFSSVQTLLIGAPWLVSISFFTLIAWQGGGRRLAVTTAALSLYILASGYWVPAMNTLSLVLVALPLAVMIGFGIGYTGFRSKRACQFILPMLDLMQTIPAFAYLIPILLLFGFGPVVGLIASVVFAVPPMVRNTMLGFEQIPPAISESALMSGCSRFQQFRWAEFPSALPQMLIGVNQTTMATLSMVIIAAIIGGFEDIGWEVLSAMRKAQFGQSLLSGAVIVVMAILLDRVTAAYAARQLPNASHVGLPFGRFILVMISAIILPLLAAQAIPVLNNWPAGLVHSPAQAINDATDRFVQAYGGIMVTVKNTMQYFLLLPVKLGFERAIVPFTWGITFTTGMKTAYWIVICLGSVLAFGKGMWKSGVAILVSAGFLFFGATGLPWVTVFLLTTLLAYQVGGPRLALLPAGAIGFLLITGLWEISMISVYLCTVAVFLCILLGGLIGIWAATSDTVSRIIRPINDILQTLPQFVLLIPALMLFQVGDFTALLAIIAYAIVPMIRYTEQGLRAVPSTLVDAGKACGCSAWQLFWDVRLPISLPQILIGINQTILYVLGMLVIAALVGTTGLGQAIYVALSQADAGAGIVAGFGMALIAMTADRILQGVINLRN</sequence>
<evidence type="ECO:0000256" key="3">
    <source>
        <dbReference type="ARBA" id="ARBA00022475"/>
    </source>
</evidence>
<feature type="transmembrane region" description="Helical" evidence="7">
    <location>
        <begin position="479"/>
        <end position="497"/>
    </location>
</feature>
<dbReference type="GO" id="GO:0043190">
    <property type="term" value="C:ATP-binding cassette (ABC) transporter complex"/>
    <property type="evidence" value="ECO:0007669"/>
    <property type="project" value="TreeGrafter"/>
</dbReference>
<feature type="transmembrane region" description="Helical" evidence="7">
    <location>
        <begin position="293"/>
        <end position="315"/>
    </location>
</feature>
<feature type="transmembrane region" description="Helical" evidence="7">
    <location>
        <begin position="177"/>
        <end position="204"/>
    </location>
</feature>
<feature type="domain" description="ABC transmembrane type-1" evidence="8">
    <location>
        <begin position="500"/>
        <end position="679"/>
    </location>
</feature>
<dbReference type="GO" id="GO:0015871">
    <property type="term" value="P:choline transport"/>
    <property type="evidence" value="ECO:0007669"/>
    <property type="project" value="TreeGrafter"/>
</dbReference>
<keyword evidence="3" id="KW-1003">Cell membrane</keyword>
<dbReference type="GO" id="GO:0015226">
    <property type="term" value="F:carnitine transmembrane transporter activity"/>
    <property type="evidence" value="ECO:0007669"/>
    <property type="project" value="TreeGrafter"/>
</dbReference>
<feature type="transmembrane region" description="Helical" evidence="7">
    <location>
        <begin position="327"/>
        <end position="346"/>
    </location>
</feature>
<evidence type="ECO:0000313" key="10">
    <source>
        <dbReference type="Proteomes" id="UP000004688"/>
    </source>
</evidence>
<keyword evidence="10" id="KW-1185">Reference proteome</keyword>
<evidence type="ECO:0000256" key="4">
    <source>
        <dbReference type="ARBA" id="ARBA00022692"/>
    </source>
</evidence>
<dbReference type="PROSITE" id="PS50928">
    <property type="entry name" value="ABC_TM1"/>
    <property type="match status" value="2"/>
</dbReference>
<dbReference type="KEGG" id="oar:OA238_c45040"/>
<evidence type="ECO:0000313" key="9">
    <source>
        <dbReference type="EMBL" id="AGI74376.1"/>
    </source>
</evidence>
<dbReference type="eggNOG" id="COG4176">
    <property type="taxonomic scope" value="Bacteria"/>
</dbReference>
<organism evidence="9 10">
    <name type="scientific">Octadecabacter arcticus 238</name>
    <dbReference type="NCBI Taxonomy" id="391616"/>
    <lineage>
        <taxon>Bacteria</taxon>
        <taxon>Pseudomonadati</taxon>
        <taxon>Pseudomonadota</taxon>
        <taxon>Alphaproteobacteria</taxon>
        <taxon>Rhodobacterales</taxon>
        <taxon>Roseobacteraceae</taxon>
        <taxon>Octadecabacter</taxon>
    </lineage>
</organism>
<dbReference type="GO" id="GO:0005275">
    <property type="term" value="F:amine transmembrane transporter activity"/>
    <property type="evidence" value="ECO:0007669"/>
    <property type="project" value="TreeGrafter"/>
</dbReference>
<dbReference type="Pfam" id="PF00528">
    <property type="entry name" value="BPD_transp_1"/>
    <property type="match status" value="2"/>
</dbReference>
<comment type="similarity">
    <text evidence="7">Belongs to the binding-protein-dependent transport system permease family.</text>
</comment>
<feature type="transmembrane region" description="Helical" evidence="7">
    <location>
        <begin position="504"/>
        <end position="527"/>
    </location>
</feature>
<feature type="transmembrane region" description="Helical" evidence="7">
    <location>
        <begin position="658"/>
        <end position="679"/>
    </location>
</feature>
<evidence type="ECO:0000256" key="6">
    <source>
        <dbReference type="ARBA" id="ARBA00023136"/>
    </source>
</evidence>
<feature type="transmembrane region" description="Helical" evidence="7">
    <location>
        <begin position="78"/>
        <end position="103"/>
    </location>
</feature>
<keyword evidence="5 7" id="KW-1133">Transmembrane helix</keyword>
<evidence type="ECO:0000256" key="2">
    <source>
        <dbReference type="ARBA" id="ARBA00022448"/>
    </source>
</evidence>
<keyword evidence="6 7" id="KW-0472">Membrane</keyword>
<keyword evidence="2 7" id="KW-0813">Transport</keyword>
<evidence type="ECO:0000256" key="5">
    <source>
        <dbReference type="ARBA" id="ARBA00022989"/>
    </source>
</evidence>
<dbReference type="InterPro" id="IPR000515">
    <property type="entry name" value="MetI-like"/>
</dbReference>
<feature type="transmembrane region" description="Helical" evidence="7">
    <location>
        <begin position="110"/>
        <end position="128"/>
    </location>
</feature>
<dbReference type="SUPFAM" id="SSF161098">
    <property type="entry name" value="MetI-like"/>
    <property type="match status" value="2"/>
</dbReference>
<protein>
    <submittedName>
        <fullName evidence="9">Proline/glycine betaine ABC transporter permease protein</fullName>
    </submittedName>
</protein>
<comment type="subcellular location">
    <subcellularLocation>
        <location evidence="1 7">Cell membrane</location>
        <topology evidence="1 7">Multi-pass membrane protein</topology>
    </subcellularLocation>
</comment>
<proteinExistence type="inferred from homology"/>
<feature type="transmembrane region" description="Helical" evidence="7">
    <location>
        <begin position="627"/>
        <end position="652"/>
    </location>
</feature>
<dbReference type="Gene3D" id="1.10.3720.10">
    <property type="entry name" value="MetI-like"/>
    <property type="match status" value="2"/>
</dbReference>
<dbReference type="OrthoDB" id="9815258at2"/>
<dbReference type="GO" id="GO:0031460">
    <property type="term" value="P:glycine betaine transport"/>
    <property type="evidence" value="ECO:0007669"/>
    <property type="project" value="TreeGrafter"/>
</dbReference>
<dbReference type="CDD" id="cd06261">
    <property type="entry name" value="TM_PBP2"/>
    <property type="match status" value="2"/>
</dbReference>
<feature type="transmembrane region" description="Helical" evidence="7">
    <location>
        <begin position="249"/>
        <end position="273"/>
    </location>
</feature>
<dbReference type="InterPro" id="IPR035906">
    <property type="entry name" value="MetI-like_sf"/>
</dbReference>
<dbReference type="STRING" id="391616.OA238_c45040"/>
<reference evidence="9 10" key="1">
    <citation type="journal article" date="2013" name="PLoS ONE">
        <title>Poles Apart: Arctic and Antarctic Octadecabacter strains Share High Genome Plasticity and a New Type of Xanthorhodopsin.</title>
        <authorList>
            <person name="Vollmers J."/>
            <person name="Voget S."/>
            <person name="Dietrich S."/>
            <person name="Gollnow K."/>
            <person name="Smits M."/>
            <person name="Meyer K."/>
            <person name="Brinkhoff T."/>
            <person name="Simon M."/>
            <person name="Daniel R."/>
        </authorList>
    </citation>
    <scope>NUCLEOTIDE SEQUENCE [LARGE SCALE GENOMIC DNA]</scope>
    <source>
        <strain evidence="9 10">238</strain>
    </source>
</reference>
<feature type="transmembrane region" description="Helical" evidence="7">
    <location>
        <begin position="547"/>
        <end position="575"/>
    </location>
</feature>
<keyword evidence="4 7" id="KW-0812">Transmembrane</keyword>
<evidence type="ECO:0000256" key="1">
    <source>
        <dbReference type="ARBA" id="ARBA00004651"/>
    </source>
</evidence>